<keyword evidence="7" id="KW-1185">Reference proteome</keyword>
<dbReference type="SUPFAM" id="SSF53850">
    <property type="entry name" value="Periplasmic binding protein-like II"/>
    <property type="match status" value="1"/>
</dbReference>
<dbReference type="PANTHER" id="PTHR30126">
    <property type="entry name" value="HTH-TYPE TRANSCRIPTIONAL REGULATOR"/>
    <property type="match status" value="1"/>
</dbReference>
<dbReference type="EMBL" id="WAAO01000001">
    <property type="protein sequence ID" value="KAB1866835.1"/>
    <property type="molecule type" value="Genomic_DNA"/>
</dbReference>
<comment type="caution">
    <text evidence="6">The sequence shown here is derived from an EMBL/GenBank/DDBJ whole genome shotgun (WGS) entry which is preliminary data.</text>
</comment>
<accession>A0ABQ6V8T0</accession>
<evidence type="ECO:0000313" key="7">
    <source>
        <dbReference type="Proteomes" id="UP000478836"/>
    </source>
</evidence>
<dbReference type="CDD" id="cd05466">
    <property type="entry name" value="PBP2_LTTR_substrate"/>
    <property type="match status" value="1"/>
</dbReference>
<keyword evidence="2" id="KW-0805">Transcription regulation</keyword>
<dbReference type="InterPro" id="IPR000847">
    <property type="entry name" value="LysR_HTH_N"/>
</dbReference>
<reference evidence="7" key="1">
    <citation type="submission" date="2019-09" db="EMBL/GenBank/DDBJ databases">
        <title>Whole genome sequencing of Microbacterium maritypicum.</title>
        <authorList>
            <person name="Lenchi N."/>
        </authorList>
    </citation>
    <scope>NUCLEOTIDE SEQUENCE [LARGE SCALE GENOMIC DNA]</scope>
    <source>
        <strain evidence="7">G1</strain>
    </source>
</reference>
<evidence type="ECO:0000313" key="6">
    <source>
        <dbReference type="EMBL" id="KAB1866835.1"/>
    </source>
</evidence>
<organism evidence="6 7">
    <name type="scientific">Microbacterium algeriense</name>
    <dbReference type="NCBI Taxonomy" id="2615184"/>
    <lineage>
        <taxon>Bacteria</taxon>
        <taxon>Bacillati</taxon>
        <taxon>Actinomycetota</taxon>
        <taxon>Actinomycetes</taxon>
        <taxon>Micrococcales</taxon>
        <taxon>Microbacteriaceae</taxon>
        <taxon>Microbacterium</taxon>
    </lineage>
</organism>
<dbReference type="Gene3D" id="1.10.10.10">
    <property type="entry name" value="Winged helix-like DNA-binding domain superfamily/Winged helix DNA-binding domain"/>
    <property type="match status" value="1"/>
</dbReference>
<dbReference type="RefSeq" id="WP_151458598.1">
    <property type="nucleotide sequence ID" value="NZ_CBDRDJ010000002.1"/>
</dbReference>
<keyword evidence="3" id="KW-0238">DNA-binding</keyword>
<evidence type="ECO:0000256" key="2">
    <source>
        <dbReference type="ARBA" id="ARBA00023015"/>
    </source>
</evidence>
<feature type="domain" description="HTH lysR-type" evidence="5">
    <location>
        <begin position="10"/>
        <end position="67"/>
    </location>
</feature>
<proteinExistence type="inferred from homology"/>
<evidence type="ECO:0000256" key="3">
    <source>
        <dbReference type="ARBA" id="ARBA00023125"/>
    </source>
</evidence>
<gene>
    <name evidence="6" type="ORF">F6A08_03215</name>
</gene>
<dbReference type="InterPro" id="IPR036388">
    <property type="entry name" value="WH-like_DNA-bd_sf"/>
</dbReference>
<dbReference type="InterPro" id="IPR036390">
    <property type="entry name" value="WH_DNA-bd_sf"/>
</dbReference>
<comment type="similarity">
    <text evidence="1">Belongs to the LysR transcriptional regulatory family.</text>
</comment>
<dbReference type="Pfam" id="PF00126">
    <property type="entry name" value="HTH_1"/>
    <property type="match status" value="1"/>
</dbReference>
<dbReference type="InterPro" id="IPR005119">
    <property type="entry name" value="LysR_subst-bd"/>
</dbReference>
<evidence type="ECO:0000256" key="4">
    <source>
        <dbReference type="ARBA" id="ARBA00023163"/>
    </source>
</evidence>
<dbReference type="SUPFAM" id="SSF46785">
    <property type="entry name" value="Winged helix' DNA-binding domain"/>
    <property type="match status" value="1"/>
</dbReference>
<dbReference type="Gene3D" id="3.40.190.10">
    <property type="entry name" value="Periplasmic binding protein-like II"/>
    <property type="match status" value="2"/>
</dbReference>
<dbReference type="Pfam" id="PF03466">
    <property type="entry name" value="LysR_substrate"/>
    <property type="match status" value="1"/>
</dbReference>
<protein>
    <submittedName>
        <fullName evidence="6">LysR family transcriptional regulator</fullName>
    </submittedName>
</protein>
<dbReference type="PROSITE" id="PS50931">
    <property type="entry name" value="HTH_LYSR"/>
    <property type="match status" value="1"/>
</dbReference>
<dbReference type="Proteomes" id="UP000478836">
    <property type="component" value="Unassembled WGS sequence"/>
</dbReference>
<keyword evidence="4" id="KW-0804">Transcription</keyword>
<name>A0ABQ6V8T0_9MICO</name>
<sequence length="309" mass="32268">MSDRNSDGLRDLALWRTFLAAHRSGSVSAAARLLGIAQSSVTTQLQALERSEGEPLFIRHARGIRPTPRADDLAARVSGPLDALALAVGTPSTVEAAPVRLGGAAEFLERVAVPALAPMLAAGRRIAVTAGVADDLLEQLRSGSLDLVISAVRPRGRALPTAALVDEEFALVAAPSLGVVPSPDLSPGMIEEHPLLAYAHDVPILRRYWRHVFGLRLEREPALTAPDLRALAAAAVAGAGITVLPTYLIADELADGRLSVLRPTDDPPINTLSLVRRPGPLTAAIAEIDRALRDAVDGIGTRGGAAVSG</sequence>
<dbReference type="PANTHER" id="PTHR30126:SF39">
    <property type="entry name" value="HTH-TYPE TRANSCRIPTIONAL REGULATOR CYSL"/>
    <property type="match status" value="1"/>
</dbReference>
<evidence type="ECO:0000256" key="1">
    <source>
        <dbReference type="ARBA" id="ARBA00009437"/>
    </source>
</evidence>
<evidence type="ECO:0000259" key="5">
    <source>
        <dbReference type="PROSITE" id="PS50931"/>
    </source>
</evidence>
<dbReference type="PRINTS" id="PR00039">
    <property type="entry name" value="HTHLYSR"/>
</dbReference>
<dbReference type="GeneID" id="77475439"/>